<comment type="caution">
    <text evidence="1">The sequence shown here is derived from an EMBL/GenBank/DDBJ whole genome shotgun (WGS) entry which is preliminary data.</text>
</comment>
<dbReference type="EMBL" id="CAJVPU010040791">
    <property type="protein sequence ID" value="CAG8740048.1"/>
    <property type="molecule type" value="Genomic_DNA"/>
</dbReference>
<organism evidence="1 2">
    <name type="scientific">Dentiscutata heterogama</name>
    <dbReference type="NCBI Taxonomy" id="1316150"/>
    <lineage>
        <taxon>Eukaryota</taxon>
        <taxon>Fungi</taxon>
        <taxon>Fungi incertae sedis</taxon>
        <taxon>Mucoromycota</taxon>
        <taxon>Glomeromycotina</taxon>
        <taxon>Glomeromycetes</taxon>
        <taxon>Diversisporales</taxon>
        <taxon>Gigasporaceae</taxon>
        <taxon>Dentiscutata</taxon>
    </lineage>
</organism>
<reference evidence="1" key="1">
    <citation type="submission" date="2021-06" db="EMBL/GenBank/DDBJ databases">
        <authorList>
            <person name="Kallberg Y."/>
            <person name="Tangrot J."/>
            <person name="Rosling A."/>
        </authorList>
    </citation>
    <scope>NUCLEOTIDE SEQUENCE</scope>
    <source>
        <strain evidence="1">IL203A</strain>
    </source>
</reference>
<sequence>GKVWVDFWYKKKIGPEQYISYKKWVEKLANIIEVEFNYLDEIIKITDLILLEPKYQERGYKWMNKVKWNIENLKSKDEMWAKEEIIVFEHGLKEYPRLPLCTHS</sequence>
<accession>A0ACA9QDN4</accession>
<name>A0ACA9QDN4_9GLOM</name>
<evidence type="ECO:0000313" key="2">
    <source>
        <dbReference type="Proteomes" id="UP000789702"/>
    </source>
</evidence>
<feature type="non-terminal residue" evidence="1">
    <location>
        <position position="1"/>
    </location>
</feature>
<dbReference type="Proteomes" id="UP000789702">
    <property type="component" value="Unassembled WGS sequence"/>
</dbReference>
<keyword evidence="2" id="KW-1185">Reference proteome</keyword>
<proteinExistence type="predicted"/>
<gene>
    <name evidence="1" type="ORF">DHETER_LOCUS13992</name>
</gene>
<protein>
    <submittedName>
        <fullName evidence="1">16038_t:CDS:1</fullName>
    </submittedName>
</protein>
<evidence type="ECO:0000313" key="1">
    <source>
        <dbReference type="EMBL" id="CAG8740048.1"/>
    </source>
</evidence>
<feature type="non-terminal residue" evidence="1">
    <location>
        <position position="104"/>
    </location>
</feature>